<protein>
    <recommendedName>
        <fullName evidence="11">Alanine--tRNA ligase</fullName>
        <ecNumber evidence="11">6.1.1.7</ecNumber>
    </recommendedName>
    <alternativeName>
        <fullName evidence="11">Alanyl-tRNA synthetase</fullName>
        <shortName evidence="11">AlaRS</shortName>
    </alternativeName>
</protein>
<dbReference type="Gene3D" id="3.30.54.20">
    <property type="match status" value="1"/>
</dbReference>
<dbReference type="InterPro" id="IPR009000">
    <property type="entry name" value="Transl_B-barrel_sf"/>
</dbReference>
<reference evidence="14" key="1">
    <citation type="submission" date="2020-07" db="EMBL/GenBank/DDBJ databases">
        <title>Huge and variable diversity of episymbiotic CPR bacteria and DPANN archaea in groundwater ecosystems.</title>
        <authorList>
            <person name="He C.Y."/>
            <person name="Keren R."/>
            <person name="Whittaker M."/>
            <person name="Farag I.F."/>
            <person name="Doudna J."/>
            <person name="Cate J.H.D."/>
            <person name="Banfield J.F."/>
        </authorList>
    </citation>
    <scope>NUCLEOTIDE SEQUENCE</scope>
    <source>
        <strain evidence="14">NC_groundwater_717_Ag_S-0.2um_59_8</strain>
    </source>
</reference>
<dbReference type="InterPro" id="IPR018162">
    <property type="entry name" value="Ala-tRNA-ligase_IIc_anticod-bd"/>
</dbReference>
<keyword evidence="2 11" id="KW-0820">tRNA-binding</keyword>
<keyword evidence="5 11" id="KW-0547">Nucleotide-binding</keyword>
<dbReference type="AlphaFoldDB" id="A0A932GM94"/>
<evidence type="ECO:0000256" key="12">
    <source>
        <dbReference type="SAM" id="Coils"/>
    </source>
</evidence>
<dbReference type="InterPro" id="IPR003156">
    <property type="entry name" value="DHHA1_dom"/>
</dbReference>
<dbReference type="Pfam" id="PF02272">
    <property type="entry name" value="DHHA1"/>
    <property type="match status" value="1"/>
</dbReference>
<keyword evidence="8 11" id="KW-0694">RNA-binding</keyword>
<dbReference type="Gene3D" id="3.30.980.10">
    <property type="entry name" value="Threonyl-trna Synthetase, Chain A, domain 2"/>
    <property type="match status" value="1"/>
</dbReference>
<dbReference type="SUPFAM" id="SSF50447">
    <property type="entry name" value="Translation proteins"/>
    <property type="match status" value="1"/>
</dbReference>
<dbReference type="InterPro" id="IPR018164">
    <property type="entry name" value="Ala-tRNA-synth_IIc_N"/>
</dbReference>
<evidence type="ECO:0000256" key="2">
    <source>
        <dbReference type="ARBA" id="ARBA00022555"/>
    </source>
</evidence>
<dbReference type="Pfam" id="PF01411">
    <property type="entry name" value="tRNA-synt_2c"/>
    <property type="match status" value="1"/>
</dbReference>
<dbReference type="SUPFAM" id="SSF55681">
    <property type="entry name" value="Class II aaRS and biotin synthetases"/>
    <property type="match status" value="1"/>
</dbReference>
<dbReference type="InterPro" id="IPR045864">
    <property type="entry name" value="aa-tRNA-synth_II/BPL/LPL"/>
</dbReference>
<evidence type="ECO:0000256" key="1">
    <source>
        <dbReference type="ARBA" id="ARBA00008226"/>
    </source>
</evidence>
<keyword evidence="10 11" id="KW-0030">Aminoacyl-tRNA synthetase</keyword>
<dbReference type="FunFam" id="3.30.980.10:FF:000004">
    <property type="entry name" value="Alanine--tRNA ligase, cytoplasmic"/>
    <property type="match status" value="1"/>
</dbReference>
<dbReference type="GO" id="GO:0005829">
    <property type="term" value="C:cytosol"/>
    <property type="evidence" value="ECO:0007669"/>
    <property type="project" value="TreeGrafter"/>
</dbReference>
<dbReference type="EMBL" id="JACPSX010000007">
    <property type="protein sequence ID" value="MBI3013549.1"/>
    <property type="molecule type" value="Genomic_DNA"/>
</dbReference>
<dbReference type="FunFam" id="3.10.310.40:FF:000001">
    <property type="entry name" value="Alanine--tRNA ligase"/>
    <property type="match status" value="1"/>
</dbReference>
<evidence type="ECO:0000256" key="11">
    <source>
        <dbReference type="HAMAP-Rule" id="MF_00036"/>
    </source>
</evidence>
<proteinExistence type="inferred from homology"/>
<evidence type="ECO:0000259" key="13">
    <source>
        <dbReference type="PROSITE" id="PS50860"/>
    </source>
</evidence>
<name>A0A932GM94_UNCTE</name>
<gene>
    <name evidence="11 14" type="primary">alaS</name>
    <name evidence="14" type="ORF">HYY65_00460</name>
</gene>
<dbReference type="Gene3D" id="3.10.310.40">
    <property type="match status" value="1"/>
</dbReference>
<dbReference type="GO" id="GO:0045892">
    <property type="term" value="P:negative regulation of DNA-templated transcription"/>
    <property type="evidence" value="ECO:0007669"/>
    <property type="project" value="TreeGrafter"/>
</dbReference>
<dbReference type="PANTHER" id="PTHR11777">
    <property type="entry name" value="ALANYL-TRNA SYNTHETASE"/>
    <property type="match status" value="1"/>
</dbReference>
<dbReference type="InterPro" id="IPR012947">
    <property type="entry name" value="tRNA_SAD"/>
</dbReference>
<dbReference type="SMART" id="SM00863">
    <property type="entry name" value="tRNA_SAD"/>
    <property type="match status" value="1"/>
</dbReference>
<dbReference type="FunFam" id="3.30.54.20:FF:000001">
    <property type="entry name" value="Alanine--tRNA ligase"/>
    <property type="match status" value="1"/>
</dbReference>
<dbReference type="Pfam" id="PF07973">
    <property type="entry name" value="tRNA_SAD"/>
    <property type="match status" value="1"/>
</dbReference>
<feature type="binding site" evidence="11">
    <location>
        <position position="568"/>
    </location>
    <ligand>
        <name>Zn(2+)</name>
        <dbReference type="ChEBI" id="CHEBI:29105"/>
    </ligand>
</feature>
<comment type="caution">
    <text evidence="14">The sequence shown here is derived from an EMBL/GenBank/DDBJ whole genome shotgun (WGS) entry which is preliminary data.</text>
</comment>
<dbReference type="GO" id="GO:0002161">
    <property type="term" value="F:aminoacyl-tRNA deacylase activity"/>
    <property type="evidence" value="ECO:0007669"/>
    <property type="project" value="TreeGrafter"/>
</dbReference>
<feature type="domain" description="Alanyl-transfer RNA synthetases family profile" evidence="13">
    <location>
        <begin position="1"/>
        <end position="713"/>
    </location>
</feature>
<keyword evidence="6 11" id="KW-0862">Zinc</keyword>
<evidence type="ECO:0000313" key="14">
    <source>
        <dbReference type="EMBL" id="MBI3013549.1"/>
    </source>
</evidence>
<keyword evidence="7 11" id="KW-0067">ATP-binding</keyword>
<dbReference type="Gene3D" id="6.10.250.550">
    <property type="match status" value="1"/>
</dbReference>
<dbReference type="GO" id="GO:0000049">
    <property type="term" value="F:tRNA binding"/>
    <property type="evidence" value="ECO:0007669"/>
    <property type="project" value="UniProtKB-KW"/>
</dbReference>
<comment type="subcellular location">
    <subcellularLocation>
        <location evidence="11">Cytoplasm</location>
    </subcellularLocation>
</comment>
<comment type="cofactor">
    <cofactor evidence="11">
        <name>Zn(2+)</name>
        <dbReference type="ChEBI" id="CHEBI:29105"/>
    </cofactor>
    <text evidence="11">Binds 1 zinc ion per subunit.</text>
</comment>
<feature type="binding site" evidence="11">
    <location>
        <position position="674"/>
    </location>
    <ligand>
        <name>Zn(2+)</name>
        <dbReference type="ChEBI" id="CHEBI:29105"/>
    </ligand>
</feature>
<keyword evidence="3 11" id="KW-0436">Ligase</keyword>
<evidence type="ECO:0000313" key="15">
    <source>
        <dbReference type="Proteomes" id="UP000741360"/>
    </source>
</evidence>
<sequence length="882" mass="98609">MTGNEIRESFLRYFESQGHTRVASASLIPRGDPTLLFTNAGMVPFKDVFLGVEMRPYVRAASSQKCLRVSGKHNDLETVGRTGRHHTFFEMLGNFSFGDYFKKEAIEFAWEFMTRTVGLPAERLWITLFREDDEAYDLWHRHMGIPSGKIVRLDEKDNFWSMGETGPCGPCSEIHIDQGEGIGCGRPTCGVDCDCDRFLELWNLVFMQYNRDHSGTSTPLPRPSVDTGMGLERMCAVLQGRTSNYDTDLLRPLIEAVTELSGQPYAEDSPRAVSFRVIADHIRALTFLISDSILPSNEGRGYVLRRIMRRAARHGKILGLHEPFLHKLVGNVVAIMEKGYPELHQSKQTIERVILHEEERFVLTLEQGMRLLEEVMAEKKRKGERHISGETTFKLYDTYGFPLDLVQDIAADAGFSVDEAGFQTAMERQREQARASWKGSGAEGVKEVYRRFLRAEDSFVGYDHLEIETIVLTLLKGETPVDVAREGEEVDVILEKTPFYGESGGQLGDAGQIWNPDQGLLAEVLDTKKPIPGLHVHKVKVLQGVLRKDQVVHARVDGERRGQTVLNHSATHILHSVLREVLGDHVKQAGSLVAPDRLRFDFTHFSRLTEREVERIEEQVNSHVRENVRVESGQMPLEEALSQGAMALFGEKYGQIVRVVQMGDFSQELCGGTHAKATGDIGFFKILQEGGVAAGVRRVEALTGSGAHQFVRREEDLLSEIRDLLKAKPFDEEDKVRRLVERVRELERENREIKGRALQASAEDLFSQVRTLQGVKVLAVQIEESDPKALRTFVDNAKDRLGSGIVVVGAVSDGKVSLVGGVTKDLTHRFHAGNILKEVSALVEGTGGGRPDMAQAGGKNPSRLKEALQKVYEIIEKQGPPS</sequence>
<dbReference type="HAMAP" id="MF_00036_B">
    <property type="entry name" value="Ala_tRNA_synth_B"/>
    <property type="match status" value="1"/>
</dbReference>
<dbReference type="InterPro" id="IPR002318">
    <property type="entry name" value="Ala-tRNA-lgiase_IIc"/>
</dbReference>
<dbReference type="InterPro" id="IPR050058">
    <property type="entry name" value="Ala-tRNA_ligase"/>
</dbReference>
<dbReference type="SUPFAM" id="SSF101353">
    <property type="entry name" value="Putative anticodon-binding domain of alanyl-tRNA synthetase (AlaRS)"/>
    <property type="match status" value="1"/>
</dbReference>
<dbReference type="InterPro" id="IPR023033">
    <property type="entry name" value="Ala_tRNA_ligase_euk/bac"/>
</dbReference>
<comment type="catalytic activity">
    <reaction evidence="11">
        <text>tRNA(Ala) + L-alanine + ATP = L-alanyl-tRNA(Ala) + AMP + diphosphate</text>
        <dbReference type="Rhea" id="RHEA:12540"/>
        <dbReference type="Rhea" id="RHEA-COMP:9657"/>
        <dbReference type="Rhea" id="RHEA-COMP:9923"/>
        <dbReference type="ChEBI" id="CHEBI:30616"/>
        <dbReference type="ChEBI" id="CHEBI:33019"/>
        <dbReference type="ChEBI" id="CHEBI:57972"/>
        <dbReference type="ChEBI" id="CHEBI:78442"/>
        <dbReference type="ChEBI" id="CHEBI:78497"/>
        <dbReference type="ChEBI" id="CHEBI:456215"/>
        <dbReference type="EC" id="6.1.1.7"/>
    </reaction>
</comment>
<dbReference type="CDD" id="cd00673">
    <property type="entry name" value="AlaRS_core"/>
    <property type="match status" value="1"/>
</dbReference>
<keyword evidence="12" id="KW-0175">Coiled coil</keyword>
<comment type="domain">
    <text evidence="11">Consists of three domains; the N-terminal catalytic domain, the editing domain and the C-terminal C-Ala domain. The editing domain removes incorrectly charged amino acids, while the C-Ala domain, along with tRNA(Ala), serves as a bridge to cooperatively bring together the editing and aminoacylation centers thus stimulating deacylation of misacylated tRNAs.</text>
</comment>
<dbReference type="SUPFAM" id="SSF55186">
    <property type="entry name" value="ThrRS/AlaRS common domain"/>
    <property type="match status" value="1"/>
</dbReference>
<evidence type="ECO:0000256" key="3">
    <source>
        <dbReference type="ARBA" id="ARBA00022598"/>
    </source>
</evidence>
<feature type="binding site" evidence="11">
    <location>
        <position position="572"/>
    </location>
    <ligand>
        <name>Zn(2+)</name>
        <dbReference type="ChEBI" id="CHEBI:29105"/>
    </ligand>
</feature>
<comment type="similarity">
    <text evidence="1 11">Belongs to the class-II aminoacyl-tRNA synthetase family.</text>
</comment>
<dbReference type="GO" id="GO:0006419">
    <property type="term" value="P:alanyl-tRNA aminoacylation"/>
    <property type="evidence" value="ECO:0007669"/>
    <property type="project" value="UniProtKB-UniRule"/>
</dbReference>
<dbReference type="GO" id="GO:0004813">
    <property type="term" value="F:alanine-tRNA ligase activity"/>
    <property type="evidence" value="ECO:0007669"/>
    <property type="project" value="UniProtKB-UniRule"/>
</dbReference>
<dbReference type="Gene3D" id="3.30.930.10">
    <property type="entry name" value="Bira Bifunctional Protein, Domain 2"/>
    <property type="match status" value="1"/>
</dbReference>
<feature type="binding site" evidence="11">
    <location>
        <position position="670"/>
    </location>
    <ligand>
        <name>Zn(2+)</name>
        <dbReference type="ChEBI" id="CHEBI:29105"/>
    </ligand>
</feature>
<accession>A0A932GM94</accession>
<dbReference type="GO" id="GO:0008270">
    <property type="term" value="F:zinc ion binding"/>
    <property type="evidence" value="ECO:0007669"/>
    <property type="project" value="UniProtKB-UniRule"/>
</dbReference>
<keyword evidence="4 11" id="KW-0479">Metal-binding</keyword>
<feature type="coiled-coil region" evidence="12">
    <location>
        <begin position="736"/>
        <end position="763"/>
    </location>
</feature>
<organism evidence="14 15">
    <name type="scientific">Tectimicrobiota bacterium</name>
    <dbReference type="NCBI Taxonomy" id="2528274"/>
    <lineage>
        <taxon>Bacteria</taxon>
        <taxon>Pseudomonadati</taxon>
        <taxon>Nitrospinota/Tectimicrobiota group</taxon>
        <taxon>Candidatus Tectimicrobiota</taxon>
    </lineage>
</organism>
<keyword evidence="9 11" id="KW-0648">Protein biosynthesis</keyword>
<evidence type="ECO:0000256" key="5">
    <source>
        <dbReference type="ARBA" id="ARBA00022741"/>
    </source>
</evidence>
<keyword evidence="11" id="KW-0963">Cytoplasm</keyword>
<evidence type="ECO:0000256" key="9">
    <source>
        <dbReference type="ARBA" id="ARBA00022917"/>
    </source>
</evidence>
<evidence type="ECO:0000256" key="10">
    <source>
        <dbReference type="ARBA" id="ARBA00023146"/>
    </source>
</evidence>
<evidence type="ECO:0000256" key="8">
    <source>
        <dbReference type="ARBA" id="ARBA00022884"/>
    </source>
</evidence>
<dbReference type="GO" id="GO:0005524">
    <property type="term" value="F:ATP binding"/>
    <property type="evidence" value="ECO:0007669"/>
    <property type="project" value="UniProtKB-UniRule"/>
</dbReference>
<dbReference type="Gene3D" id="2.40.30.130">
    <property type="match status" value="1"/>
</dbReference>
<dbReference type="FunFam" id="3.30.930.10:FF:000004">
    <property type="entry name" value="Alanine--tRNA ligase"/>
    <property type="match status" value="1"/>
</dbReference>
<comment type="function">
    <text evidence="11">Catalyzes the attachment of alanine to tRNA(Ala) in a two-step reaction: alanine is first activated by ATP to form Ala-AMP and then transferred to the acceptor end of tRNA(Ala). Also edits incorrectly charged Ser-tRNA(Ala) and Gly-tRNA(Ala) via its editing domain.</text>
</comment>
<evidence type="ECO:0000256" key="6">
    <source>
        <dbReference type="ARBA" id="ARBA00022833"/>
    </source>
</evidence>
<dbReference type="Proteomes" id="UP000741360">
    <property type="component" value="Unassembled WGS sequence"/>
</dbReference>
<dbReference type="EC" id="6.1.1.7" evidence="11"/>
<dbReference type="PRINTS" id="PR00980">
    <property type="entry name" value="TRNASYNTHALA"/>
</dbReference>
<evidence type="ECO:0000256" key="4">
    <source>
        <dbReference type="ARBA" id="ARBA00022723"/>
    </source>
</evidence>
<evidence type="ECO:0000256" key="7">
    <source>
        <dbReference type="ARBA" id="ARBA00022840"/>
    </source>
</evidence>
<dbReference type="PANTHER" id="PTHR11777:SF9">
    <property type="entry name" value="ALANINE--TRNA LIGASE, CYTOPLASMIC"/>
    <property type="match status" value="1"/>
</dbReference>
<dbReference type="PROSITE" id="PS50860">
    <property type="entry name" value="AA_TRNA_LIGASE_II_ALA"/>
    <property type="match status" value="1"/>
</dbReference>
<dbReference type="InterPro" id="IPR018163">
    <property type="entry name" value="Thr/Ala-tRNA-synth_IIc_edit"/>
</dbReference>
<dbReference type="InterPro" id="IPR018165">
    <property type="entry name" value="Ala-tRNA-synth_IIc_core"/>
</dbReference>
<dbReference type="NCBIfam" id="TIGR00344">
    <property type="entry name" value="alaS"/>
    <property type="match status" value="1"/>
</dbReference>